<reference evidence="1 2" key="1">
    <citation type="journal article" date="2018" name="Int. J. Syst. Evol. Microbiol.">
        <title>Paraburkholderia azotifigens sp. nov., a nitrogen-fixing bacterium isolated from paddy soil.</title>
        <authorList>
            <person name="Choi G.M."/>
            <person name="Im W.T."/>
        </authorList>
    </citation>
    <scope>NUCLEOTIDE SEQUENCE [LARGE SCALE GENOMIC DNA]</scope>
    <source>
        <strain evidence="1 2">NF 2-5-3</strain>
    </source>
</reference>
<evidence type="ECO:0000313" key="1">
    <source>
        <dbReference type="EMBL" id="TXC85543.1"/>
    </source>
</evidence>
<name>A0A5C6VJ75_9BURK</name>
<gene>
    <name evidence="1" type="ORF">FRZ40_17140</name>
</gene>
<accession>A0A5C6VJ75</accession>
<dbReference type="EMBL" id="VOQS01000002">
    <property type="protein sequence ID" value="TXC85543.1"/>
    <property type="molecule type" value="Genomic_DNA"/>
</dbReference>
<evidence type="ECO:0000313" key="2">
    <source>
        <dbReference type="Proteomes" id="UP000321776"/>
    </source>
</evidence>
<sequence length="185" mass="21044">MPALGTNQEKSTVRPQPTPFLQRDDVASFTATLLMMQAMAVGTCVKFRRYGGPEQLVHLDQPQTDRLIEGLESYYRHGRHTNFTYHLHYHPEEAQALPASHPYHTIVNMQPKFRDGEAGRITRRTDVLHSSLSDKGEFLVYDVDLASGERAEFRLHECVAHNMLSFMMNMMINGARLTGEVQGRA</sequence>
<protein>
    <submittedName>
        <fullName evidence="1">Uncharacterized protein</fullName>
    </submittedName>
</protein>
<comment type="caution">
    <text evidence="1">The sequence shown here is derived from an EMBL/GenBank/DDBJ whole genome shotgun (WGS) entry which is preliminary data.</text>
</comment>
<organism evidence="1 2">
    <name type="scientific">Paraburkholderia azotifigens</name>
    <dbReference type="NCBI Taxonomy" id="2057004"/>
    <lineage>
        <taxon>Bacteria</taxon>
        <taxon>Pseudomonadati</taxon>
        <taxon>Pseudomonadota</taxon>
        <taxon>Betaproteobacteria</taxon>
        <taxon>Burkholderiales</taxon>
        <taxon>Burkholderiaceae</taxon>
        <taxon>Paraburkholderia</taxon>
    </lineage>
</organism>
<proteinExistence type="predicted"/>
<dbReference type="AlphaFoldDB" id="A0A5C6VJ75"/>
<dbReference type="Proteomes" id="UP000321776">
    <property type="component" value="Unassembled WGS sequence"/>
</dbReference>
<dbReference type="RefSeq" id="WP_147234918.1">
    <property type="nucleotide sequence ID" value="NZ_VOQS01000002.1"/>
</dbReference>